<evidence type="ECO:0000313" key="2">
    <source>
        <dbReference type="Proteomes" id="UP000187209"/>
    </source>
</evidence>
<dbReference type="AlphaFoldDB" id="A0A1R2C8Q7"/>
<name>A0A1R2C8Q7_9CILI</name>
<sequence>MGCGIQRGKQYEKQETDQKVADNNAEKLCLKRKMLYDSIVYERRKINENKICKAPVLYLSTNALYKSRLDRISKICYANNIIISSQ</sequence>
<gene>
    <name evidence="1" type="ORF">SteCoe_13346</name>
</gene>
<evidence type="ECO:0000313" key="1">
    <source>
        <dbReference type="EMBL" id="OMJ85371.1"/>
    </source>
</evidence>
<dbReference type="Proteomes" id="UP000187209">
    <property type="component" value="Unassembled WGS sequence"/>
</dbReference>
<reference evidence="1 2" key="1">
    <citation type="submission" date="2016-11" db="EMBL/GenBank/DDBJ databases">
        <title>The macronuclear genome of Stentor coeruleus: a giant cell with tiny introns.</title>
        <authorList>
            <person name="Slabodnick M."/>
            <person name="Ruby J.G."/>
            <person name="Reiff S.B."/>
            <person name="Swart E.C."/>
            <person name="Gosai S."/>
            <person name="Prabakaran S."/>
            <person name="Witkowska E."/>
            <person name="Larue G.E."/>
            <person name="Fisher S."/>
            <person name="Freeman R.M."/>
            <person name="Gunawardena J."/>
            <person name="Chu W."/>
            <person name="Stover N.A."/>
            <person name="Gregory B.D."/>
            <person name="Nowacki M."/>
            <person name="Derisi J."/>
            <person name="Roy S.W."/>
            <person name="Marshall W.F."/>
            <person name="Sood P."/>
        </authorList>
    </citation>
    <scope>NUCLEOTIDE SEQUENCE [LARGE SCALE GENOMIC DNA]</scope>
    <source>
        <strain evidence="1">WM001</strain>
    </source>
</reference>
<accession>A0A1R2C8Q7</accession>
<comment type="caution">
    <text evidence="1">The sequence shown here is derived from an EMBL/GenBank/DDBJ whole genome shotgun (WGS) entry which is preliminary data.</text>
</comment>
<organism evidence="1 2">
    <name type="scientific">Stentor coeruleus</name>
    <dbReference type="NCBI Taxonomy" id="5963"/>
    <lineage>
        <taxon>Eukaryota</taxon>
        <taxon>Sar</taxon>
        <taxon>Alveolata</taxon>
        <taxon>Ciliophora</taxon>
        <taxon>Postciliodesmatophora</taxon>
        <taxon>Heterotrichea</taxon>
        <taxon>Heterotrichida</taxon>
        <taxon>Stentoridae</taxon>
        <taxon>Stentor</taxon>
    </lineage>
</organism>
<protein>
    <submittedName>
        <fullName evidence="1">Uncharacterized protein</fullName>
    </submittedName>
</protein>
<keyword evidence="2" id="KW-1185">Reference proteome</keyword>
<dbReference type="EMBL" id="MPUH01000239">
    <property type="protein sequence ID" value="OMJ85371.1"/>
    <property type="molecule type" value="Genomic_DNA"/>
</dbReference>
<proteinExistence type="predicted"/>